<dbReference type="KEGG" id="egu:105048835"/>
<evidence type="ECO:0000259" key="7">
    <source>
        <dbReference type="Pfam" id="PF13193"/>
    </source>
</evidence>
<dbReference type="Pfam" id="PF13193">
    <property type="entry name" value="AMP-binding_C"/>
    <property type="match status" value="1"/>
</dbReference>
<keyword evidence="4" id="KW-0067">ATP-binding</keyword>
<dbReference type="Proteomes" id="UP000504607">
    <property type="component" value="Chromosome 7"/>
</dbReference>
<dbReference type="EC" id="6.2.1.12" evidence="2"/>
<comment type="similarity">
    <text evidence="1">Belongs to the ATP-dependent AMP-binding enzyme family.</text>
</comment>
<protein>
    <recommendedName>
        <fullName evidence="2">4-coumarate--CoA ligase</fullName>
        <ecNumber evidence="2">6.2.1.12</ecNumber>
    </recommendedName>
</protein>
<dbReference type="InterPro" id="IPR042099">
    <property type="entry name" value="ANL_N_sf"/>
</dbReference>
<dbReference type="InterPro" id="IPR020845">
    <property type="entry name" value="AMP-binding_CS"/>
</dbReference>
<keyword evidence="4" id="KW-0547">Nucleotide-binding</keyword>
<dbReference type="InterPro" id="IPR045851">
    <property type="entry name" value="AMP-bd_C_sf"/>
</dbReference>
<accession>A0A6I9RI16</accession>
<dbReference type="GO" id="GO:0016207">
    <property type="term" value="F:4-coumarate-CoA ligase activity"/>
    <property type="evidence" value="ECO:0007669"/>
    <property type="project" value="UniProtKB-EC"/>
</dbReference>
<evidence type="ECO:0000313" key="9">
    <source>
        <dbReference type="RefSeq" id="XP_010926600.2"/>
    </source>
</evidence>
<evidence type="ECO:0000256" key="1">
    <source>
        <dbReference type="ARBA" id="ARBA00006432"/>
    </source>
</evidence>
<sequence length="591" mass="63277">MTTFVLLLSLFRPPDPPLILCRRKLLSRYASPHLLIPMAVETSLPPPSPSVDPRSGFCHETKTFHSLRSAAPLPDENLPLSAAAYALSLIPSPLPSNSALIDAATGAAISYPELVSRVHTLAASLRSRAGLSKGDVAFVLSPTRLDVPLLYFALLSLGVVVSPANPLSTAGEISHQIRLSNPSVAFATAATADKLPRDLPIILLDSPRFRSFLSPAAPAAAPPPEVSQSDTAAILYSSGTTGRVKGVVLTHRNFVALIAGYHAAKEAVEAPPDGPAVALFTIPLFHVFGFFMVLRTAALAETTVLMERFDFGAMLRAVERYRATYIPMSPPLVVAMAKSDEVAHYDLSSLRLVACGGGPLGREVAERFTARFPNIEIIQGYGLTESTGGVSGTAGPDESRKYGSAGRIGANLEAKIVDPATGEALPPERQGELWLRGPTIMKGYIGDAEATASTLDSEGWLKTGDLCYFDQDGFVFVVDRLKELIKYKAYQVPPAELEHVLHSHPEIADAAVIPFPDEEAGQIPMAFIVRQPGSSVSEQQVMDFVAKQILVAGCTIQESSPGCFCQLNTKISCWKDIEKGAHKSCFNYSCI</sequence>
<evidence type="ECO:0000256" key="4">
    <source>
        <dbReference type="ARBA" id="ARBA00022840"/>
    </source>
</evidence>
<dbReference type="Pfam" id="PF00501">
    <property type="entry name" value="AMP-binding"/>
    <property type="match status" value="1"/>
</dbReference>
<evidence type="ECO:0000256" key="5">
    <source>
        <dbReference type="ARBA" id="ARBA00034252"/>
    </source>
</evidence>
<dbReference type="GO" id="GO:0005524">
    <property type="term" value="F:ATP binding"/>
    <property type="evidence" value="ECO:0007669"/>
    <property type="project" value="UniProtKB-KW"/>
</dbReference>
<dbReference type="GO" id="GO:0106290">
    <property type="term" value="F:trans-cinnamate-CoA ligase activity"/>
    <property type="evidence" value="ECO:0007669"/>
    <property type="project" value="UniProtKB-ARBA"/>
</dbReference>
<comment type="catalytic activity">
    <reaction evidence="5">
        <text>(E)-4-coumarate + ATP + CoA = (E)-4-coumaroyl-CoA + AMP + diphosphate</text>
        <dbReference type="Rhea" id="RHEA:19641"/>
        <dbReference type="ChEBI" id="CHEBI:12876"/>
        <dbReference type="ChEBI" id="CHEBI:30616"/>
        <dbReference type="ChEBI" id="CHEBI:33019"/>
        <dbReference type="ChEBI" id="CHEBI:57287"/>
        <dbReference type="ChEBI" id="CHEBI:85008"/>
        <dbReference type="ChEBI" id="CHEBI:456215"/>
        <dbReference type="EC" id="6.2.1.12"/>
    </reaction>
    <physiologicalReaction direction="left-to-right" evidence="5">
        <dbReference type="Rhea" id="RHEA:19642"/>
    </physiologicalReaction>
</comment>
<feature type="domain" description="AMP-binding enzyme C-terminal" evidence="7">
    <location>
        <begin position="496"/>
        <end position="549"/>
    </location>
</feature>
<proteinExistence type="inferred from homology"/>
<dbReference type="InterPro" id="IPR000873">
    <property type="entry name" value="AMP-dep_synth/lig_dom"/>
</dbReference>
<dbReference type="PANTHER" id="PTHR24096">
    <property type="entry name" value="LONG-CHAIN-FATTY-ACID--COA LIGASE"/>
    <property type="match status" value="1"/>
</dbReference>
<keyword evidence="8" id="KW-1185">Reference proteome</keyword>
<dbReference type="SUPFAM" id="SSF56801">
    <property type="entry name" value="Acetyl-CoA synthetase-like"/>
    <property type="match status" value="1"/>
</dbReference>
<dbReference type="InterPro" id="IPR025110">
    <property type="entry name" value="AMP-bd_C"/>
</dbReference>
<evidence type="ECO:0000259" key="6">
    <source>
        <dbReference type="Pfam" id="PF00501"/>
    </source>
</evidence>
<name>A0A6I9RI16_ELAGV</name>
<dbReference type="AlphaFoldDB" id="A0A6I9RI16"/>
<dbReference type="PANTHER" id="PTHR24096:SF251">
    <property type="entry name" value="4-COUMARATE--COA LIGASE-LIKE 9"/>
    <property type="match status" value="1"/>
</dbReference>
<evidence type="ECO:0000256" key="2">
    <source>
        <dbReference type="ARBA" id="ARBA00012959"/>
    </source>
</evidence>
<dbReference type="InParanoid" id="A0A6I9RI16"/>
<reference evidence="9" key="1">
    <citation type="submission" date="2025-08" db="UniProtKB">
        <authorList>
            <consortium name="RefSeq"/>
        </authorList>
    </citation>
    <scope>IDENTIFICATION</scope>
</reference>
<organism evidence="8 9">
    <name type="scientific">Elaeis guineensis var. tenera</name>
    <name type="common">Oil palm</name>
    <dbReference type="NCBI Taxonomy" id="51953"/>
    <lineage>
        <taxon>Eukaryota</taxon>
        <taxon>Viridiplantae</taxon>
        <taxon>Streptophyta</taxon>
        <taxon>Embryophyta</taxon>
        <taxon>Tracheophyta</taxon>
        <taxon>Spermatophyta</taxon>
        <taxon>Magnoliopsida</taxon>
        <taxon>Liliopsida</taxon>
        <taxon>Arecaceae</taxon>
        <taxon>Arecoideae</taxon>
        <taxon>Cocoseae</taxon>
        <taxon>Elaeidinae</taxon>
        <taxon>Elaeis</taxon>
    </lineage>
</organism>
<dbReference type="Gene3D" id="3.40.50.12780">
    <property type="entry name" value="N-terminal domain of ligase-like"/>
    <property type="match status" value="1"/>
</dbReference>
<dbReference type="OrthoDB" id="10253869at2759"/>
<dbReference type="GO" id="GO:0009698">
    <property type="term" value="P:phenylpropanoid metabolic process"/>
    <property type="evidence" value="ECO:0007669"/>
    <property type="project" value="UniProtKB-ARBA"/>
</dbReference>
<dbReference type="RefSeq" id="XP_010926600.2">
    <property type="nucleotide sequence ID" value="XM_010928298.3"/>
</dbReference>
<evidence type="ECO:0000313" key="8">
    <source>
        <dbReference type="Proteomes" id="UP000504607"/>
    </source>
</evidence>
<feature type="domain" description="AMP-dependent synthetase/ligase" evidence="6">
    <location>
        <begin position="96"/>
        <end position="444"/>
    </location>
</feature>
<keyword evidence="3" id="KW-0436">Ligase</keyword>
<dbReference type="FunCoup" id="A0A6I9RI16">
    <property type="interactions" value="1455"/>
</dbReference>
<dbReference type="Gene3D" id="3.30.300.30">
    <property type="match status" value="1"/>
</dbReference>
<dbReference type="PROSITE" id="PS00455">
    <property type="entry name" value="AMP_BINDING"/>
    <property type="match status" value="1"/>
</dbReference>
<dbReference type="CDD" id="cd05904">
    <property type="entry name" value="4CL"/>
    <property type="match status" value="1"/>
</dbReference>
<gene>
    <name evidence="9" type="primary">LOC105048835</name>
</gene>
<evidence type="ECO:0000256" key="3">
    <source>
        <dbReference type="ARBA" id="ARBA00022598"/>
    </source>
</evidence>